<keyword evidence="7 14" id="KW-1133">Transmembrane helix</keyword>
<evidence type="ECO:0000256" key="4">
    <source>
        <dbReference type="ARBA" id="ARBA00022475"/>
    </source>
</evidence>
<feature type="domain" description="Polycystin cation channel PKD1/PKD2" evidence="15">
    <location>
        <begin position="400"/>
        <end position="536"/>
    </location>
</feature>
<evidence type="ECO:0000313" key="19">
    <source>
        <dbReference type="WBParaSite" id="HDID_0000314101-mRNA-1"/>
    </source>
</evidence>
<evidence type="ECO:0000313" key="18">
    <source>
        <dbReference type="Proteomes" id="UP000274504"/>
    </source>
</evidence>
<feature type="transmembrane region" description="Helical" evidence="14">
    <location>
        <begin position="311"/>
        <end position="336"/>
    </location>
</feature>
<dbReference type="PANTHER" id="PTHR12127">
    <property type="entry name" value="MUCOLIPIN"/>
    <property type="match status" value="1"/>
</dbReference>
<dbReference type="InterPro" id="IPR013122">
    <property type="entry name" value="PKD1_2_channel"/>
</dbReference>
<evidence type="ECO:0000256" key="6">
    <source>
        <dbReference type="ARBA" id="ARBA00022753"/>
    </source>
</evidence>
<dbReference type="GO" id="GO:0010008">
    <property type="term" value="C:endosome membrane"/>
    <property type="evidence" value="ECO:0007669"/>
    <property type="project" value="UniProtKB-SubCell"/>
</dbReference>
<evidence type="ECO:0000256" key="13">
    <source>
        <dbReference type="SAM" id="MobiDB-lite"/>
    </source>
</evidence>
<reference evidence="19" key="1">
    <citation type="submission" date="2016-04" db="UniProtKB">
        <authorList>
            <consortium name="WormBaseParasite"/>
        </authorList>
    </citation>
    <scope>IDENTIFICATION</scope>
</reference>
<evidence type="ECO:0000259" key="16">
    <source>
        <dbReference type="Pfam" id="PF21381"/>
    </source>
</evidence>
<feature type="transmembrane region" description="Helical" evidence="14">
    <location>
        <begin position="508"/>
        <end position="530"/>
    </location>
</feature>
<feature type="transmembrane region" description="Helical" evidence="14">
    <location>
        <begin position="357"/>
        <end position="380"/>
    </location>
</feature>
<reference evidence="17 18" key="2">
    <citation type="submission" date="2018-11" db="EMBL/GenBank/DDBJ databases">
        <authorList>
            <consortium name="Pathogen Informatics"/>
        </authorList>
    </citation>
    <scope>NUCLEOTIDE SEQUENCE [LARGE SCALE GENOMIC DNA]</scope>
</reference>
<dbReference type="EMBL" id="UYSG01000890">
    <property type="protein sequence ID" value="VDL27859.1"/>
    <property type="molecule type" value="Genomic_DNA"/>
</dbReference>
<dbReference type="GO" id="GO:0005765">
    <property type="term" value="C:lysosomal membrane"/>
    <property type="evidence" value="ECO:0007669"/>
    <property type="project" value="TreeGrafter"/>
</dbReference>
<keyword evidence="4" id="KW-1003">Cell membrane</keyword>
<keyword evidence="8" id="KW-0406">Ion transport</keyword>
<dbReference type="GO" id="GO:0005886">
    <property type="term" value="C:plasma membrane"/>
    <property type="evidence" value="ECO:0007669"/>
    <property type="project" value="UniProtKB-SubCell"/>
</dbReference>
<dbReference type="Pfam" id="PF08016">
    <property type="entry name" value="PKD_channel"/>
    <property type="match status" value="1"/>
</dbReference>
<evidence type="ECO:0000259" key="15">
    <source>
        <dbReference type="Pfam" id="PF08016"/>
    </source>
</evidence>
<dbReference type="PANTHER" id="PTHR12127:SF7">
    <property type="entry name" value="SD02261P"/>
    <property type="match status" value="1"/>
</dbReference>
<keyword evidence="5 14" id="KW-0812">Transmembrane</keyword>
<organism evidence="19">
    <name type="scientific">Hymenolepis diminuta</name>
    <name type="common">Rat tapeworm</name>
    <dbReference type="NCBI Taxonomy" id="6216"/>
    <lineage>
        <taxon>Eukaryota</taxon>
        <taxon>Metazoa</taxon>
        <taxon>Spiralia</taxon>
        <taxon>Lophotrochozoa</taxon>
        <taxon>Platyhelminthes</taxon>
        <taxon>Cestoda</taxon>
        <taxon>Eucestoda</taxon>
        <taxon>Cyclophyllidea</taxon>
        <taxon>Hymenolepididae</taxon>
        <taxon>Hymenolepis</taxon>
    </lineage>
</organism>
<dbReference type="InterPro" id="IPR039031">
    <property type="entry name" value="Mucolipin"/>
</dbReference>
<evidence type="ECO:0000256" key="2">
    <source>
        <dbReference type="ARBA" id="ARBA00004651"/>
    </source>
</evidence>
<evidence type="ECO:0000256" key="1">
    <source>
        <dbReference type="ARBA" id="ARBA00004337"/>
    </source>
</evidence>
<accession>A0A158QDJ4</accession>
<keyword evidence="9 14" id="KW-0472">Membrane</keyword>
<feature type="transmembrane region" description="Helical" evidence="14">
    <location>
        <begin position="439"/>
        <end position="461"/>
    </location>
</feature>
<evidence type="ECO:0000256" key="10">
    <source>
        <dbReference type="ARBA" id="ARBA00023157"/>
    </source>
</evidence>
<evidence type="ECO:0000313" key="17">
    <source>
        <dbReference type="EMBL" id="VDL27859.1"/>
    </source>
</evidence>
<evidence type="ECO:0000256" key="11">
    <source>
        <dbReference type="ARBA" id="ARBA00023303"/>
    </source>
</evidence>
<comment type="catalytic activity">
    <reaction evidence="12">
        <text>Ca(2+)(in) = Ca(2+)(out)</text>
        <dbReference type="Rhea" id="RHEA:29671"/>
        <dbReference type="ChEBI" id="CHEBI:29108"/>
    </reaction>
</comment>
<keyword evidence="11" id="KW-0407">Ion channel</keyword>
<dbReference type="AlphaFoldDB" id="A0A158QDJ4"/>
<evidence type="ECO:0000256" key="5">
    <source>
        <dbReference type="ARBA" id="ARBA00022692"/>
    </source>
</evidence>
<comment type="subcellular location">
    <subcellularLocation>
        <location evidence="2">Cell membrane</location>
        <topology evidence="2">Multi-pass membrane protein</topology>
    </subcellularLocation>
    <subcellularLocation>
        <location evidence="1">Endosome membrane</location>
        <topology evidence="1">Multi-pass membrane protein</topology>
    </subcellularLocation>
</comment>
<evidence type="ECO:0000256" key="8">
    <source>
        <dbReference type="ARBA" id="ARBA00023065"/>
    </source>
</evidence>
<sequence length="635" mass="72327">MPRRVHRSQNARSRNNTANSSINQSFPSLHQPLLPGVHLEFNSASGDTVEISALRAELSYFFLSSIQRWKLTGDVSFSILVQLFKIIIVTTQLLLLGSLSSTRVSYGERAQIAFKHLYLYEWDPQYETLPYPPSSGAYAFYSREEFYEAVGFVMRQYNLTEAVSLNGYTFPNKSRPFTACLRQFDEMCRSRPLSYPIKTSRVCRTFNLTEISPKAVDDWTHTETFLNAHGLNIDFSRLGSFSFNFSLLSPPIHHSDWDMSIECFQFNIAISFENLGQTGQVVVSLNSEPIEVDCLPVNDFPQEQSLTPRRIVHLVVDLLAFNVSFISLMMSVISIIRGVHMWKRTRECFSEHYGIRLPGLFFEFVSPWTFCVMKADLLIIGGSASKLVYNRHILDVYAGLAYMLGLGTLLVWLSALRYIELSSQTHLLLRTIKRCVPSLFRFLACALVLYFAFVFPAWVILGPFNMKFRSFISTLECLFSLINGDDMYVTFSIIDRSKGIGIFIFSRLFLYIFITLFIYAVLNIFVTIIFEAYEEVKEGFGPEREGMTILKRFLSQQQSHHDDLHSEPRTRASWHRLSSSCSISSAELASAAAATSVCMESSTEARSAPLSRPVQPETSFICCGDENEIEEHAQQ</sequence>
<proteinExistence type="predicted"/>
<evidence type="ECO:0000256" key="12">
    <source>
        <dbReference type="ARBA" id="ARBA00036634"/>
    </source>
</evidence>
<dbReference type="CDD" id="cd21050">
    <property type="entry name" value="ELD_TRPML"/>
    <property type="match status" value="1"/>
</dbReference>
<dbReference type="Gene3D" id="1.10.287.70">
    <property type="match status" value="1"/>
</dbReference>
<evidence type="ECO:0000256" key="14">
    <source>
        <dbReference type="SAM" id="Phobius"/>
    </source>
</evidence>
<feature type="domain" description="Mucolipin extracytosolic" evidence="16">
    <location>
        <begin position="104"/>
        <end position="291"/>
    </location>
</feature>
<evidence type="ECO:0000256" key="7">
    <source>
        <dbReference type="ARBA" id="ARBA00022989"/>
    </source>
</evidence>
<dbReference type="STRING" id="6216.A0A158QDJ4"/>
<protein>
    <submittedName>
        <fullName evidence="19">PKD_channel domain-containing protein</fullName>
    </submittedName>
</protein>
<keyword evidence="3" id="KW-0813">Transport</keyword>
<keyword evidence="10" id="KW-1015">Disulfide bond</keyword>
<dbReference type="GO" id="GO:0072345">
    <property type="term" value="F:NAADP-sensitive calcium-release channel activity"/>
    <property type="evidence" value="ECO:0007669"/>
    <property type="project" value="TreeGrafter"/>
</dbReference>
<keyword evidence="6" id="KW-0967">Endosome</keyword>
<name>A0A158QDJ4_HYMDI</name>
<dbReference type="OrthoDB" id="263481at2759"/>
<dbReference type="WBParaSite" id="HDID_0000314101-mRNA-1">
    <property type="protein sequence ID" value="HDID_0000314101-mRNA-1"/>
    <property type="gene ID" value="HDID_0000314101"/>
</dbReference>
<evidence type="ECO:0000256" key="9">
    <source>
        <dbReference type="ARBA" id="ARBA00023136"/>
    </source>
</evidence>
<feature type="region of interest" description="Disordered" evidence="13">
    <location>
        <begin position="1"/>
        <end position="25"/>
    </location>
</feature>
<feature type="transmembrane region" description="Helical" evidence="14">
    <location>
        <begin position="400"/>
        <end position="419"/>
    </location>
</feature>
<dbReference type="InterPro" id="IPR049134">
    <property type="entry name" value="MCLN_ECD"/>
</dbReference>
<dbReference type="Pfam" id="PF21381">
    <property type="entry name" value="MCLN_ECD"/>
    <property type="match status" value="1"/>
</dbReference>
<feature type="compositionally biased region" description="Low complexity" evidence="13">
    <location>
        <begin position="10"/>
        <end position="21"/>
    </location>
</feature>
<dbReference type="Proteomes" id="UP000274504">
    <property type="component" value="Unassembled WGS sequence"/>
</dbReference>
<gene>
    <name evidence="17" type="ORF">HDID_LOCUS3139</name>
</gene>
<evidence type="ECO:0000256" key="3">
    <source>
        <dbReference type="ARBA" id="ARBA00022448"/>
    </source>
</evidence>